<dbReference type="GO" id="GO:0005886">
    <property type="term" value="C:plasma membrane"/>
    <property type="evidence" value="ECO:0007669"/>
    <property type="project" value="UniProtKB-SubCell"/>
</dbReference>
<dbReference type="SUPFAM" id="SSF54523">
    <property type="entry name" value="Pili subunits"/>
    <property type="match status" value="1"/>
</dbReference>
<dbReference type="InterPro" id="IPR051621">
    <property type="entry name" value="T2SS_protein_J"/>
</dbReference>
<proteinExistence type="inferred from homology"/>
<evidence type="ECO:0000256" key="3">
    <source>
        <dbReference type="ARBA" id="ARBA00021539"/>
    </source>
</evidence>
<evidence type="ECO:0000256" key="8">
    <source>
        <dbReference type="ARBA" id="ARBA00022989"/>
    </source>
</evidence>
<evidence type="ECO:0000256" key="7">
    <source>
        <dbReference type="ARBA" id="ARBA00022692"/>
    </source>
</evidence>
<feature type="region of interest" description="Disordered" evidence="10">
    <location>
        <begin position="202"/>
        <end position="254"/>
    </location>
</feature>
<reference evidence="12" key="1">
    <citation type="submission" date="2016-10" db="EMBL/GenBank/DDBJ databases">
        <authorList>
            <person name="Varghese N."/>
            <person name="Submissions S."/>
        </authorList>
    </citation>
    <scope>NUCLEOTIDE SEQUENCE [LARGE SCALE GENOMIC DNA]</scope>
    <source>
        <strain evidence="12">DSM 23317</strain>
    </source>
</reference>
<evidence type="ECO:0000256" key="6">
    <source>
        <dbReference type="ARBA" id="ARBA00022519"/>
    </source>
</evidence>
<comment type="similarity">
    <text evidence="2">Belongs to the GSP J family.</text>
</comment>
<dbReference type="PANTHER" id="PTHR39583:SF2">
    <property type="entry name" value="TYPE II SECRETION SYSTEM PROTEIN J"/>
    <property type="match status" value="1"/>
</dbReference>
<dbReference type="Pfam" id="PF11612">
    <property type="entry name" value="T2SSJ"/>
    <property type="match status" value="1"/>
</dbReference>
<evidence type="ECO:0000256" key="1">
    <source>
        <dbReference type="ARBA" id="ARBA00004377"/>
    </source>
</evidence>
<sequence length="254" mass="27538">MWPNRTKVSGFTLLEMLLAMAIFALLGVATAGVLTNVLSVNETSETHHLRLKQVQRAMSLMQRDFEQLVMRPVRGDGAEPSDSNYQFGDGWIDSDADGISFYRLGWLNPRGQLPRGTLQQVGYRLQENQLQRLHHIYPDPVEGEDPQELVLLDKVVDLKFAFFVDDKWQTKLNGSPLARAVSVKMELEDFGEVERRFLLPDGVGSAQNDANNGDNDNGGSNGGNNSGGSNGGNNSGGSNGGNNSGGSGGNEEGN</sequence>
<dbReference type="OrthoDB" id="9794345at2"/>
<evidence type="ECO:0000256" key="4">
    <source>
        <dbReference type="ARBA" id="ARBA00022475"/>
    </source>
</evidence>
<dbReference type="Proteomes" id="UP000199527">
    <property type="component" value="Unassembled WGS sequence"/>
</dbReference>
<dbReference type="RefSeq" id="WP_090367746.1">
    <property type="nucleotide sequence ID" value="NZ_FNEM01000020.1"/>
</dbReference>
<accession>A0A1G8ZHV6</accession>
<dbReference type="Pfam" id="PF07963">
    <property type="entry name" value="N_methyl"/>
    <property type="match status" value="1"/>
</dbReference>
<dbReference type="Gene3D" id="2.10.70.20">
    <property type="entry name" value="gspk-gspi-gspj complex like domains"/>
    <property type="match status" value="1"/>
</dbReference>
<evidence type="ECO:0000256" key="5">
    <source>
        <dbReference type="ARBA" id="ARBA00022481"/>
    </source>
</evidence>
<dbReference type="AlphaFoldDB" id="A0A1G8ZHV6"/>
<evidence type="ECO:0000313" key="12">
    <source>
        <dbReference type="Proteomes" id="UP000199527"/>
    </source>
</evidence>
<dbReference type="NCBIfam" id="TIGR02532">
    <property type="entry name" value="IV_pilin_GFxxxE"/>
    <property type="match status" value="1"/>
</dbReference>
<dbReference type="PROSITE" id="PS00409">
    <property type="entry name" value="PROKAR_NTER_METHYL"/>
    <property type="match status" value="1"/>
</dbReference>
<protein>
    <recommendedName>
        <fullName evidence="3">Type II secretion system protein J</fullName>
    </recommendedName>
</protein>
<dbReference type="InterPro" id="IPR010055">
    <property type="entry name" value="T2SS_protein-GspJ"/>
</dbReference>
<dbReference type="EMBL" id="FNEM01000020">
    <property type="protein sequence ID" value="SDK14583.1"/>
    <property type="molecule type" value="Genomic_DNA"/>
</dbReference>
<dbReference type="NCBIfam" id="TIGR01711">
    <property type="entry name" value="gspJ"/>
    <property type="match status" value="1"/>
</dbReference>
<keyword evidence="8" id="KW-1133">Transmembrane helix</keyword>
<gene>
    <name evidence="11" type="ORF">SAMN04488540_12015</name>
</gene>
<dbReference type="GO" id="GO:0015627">
    <property type="term" value="C:type II protein secretion system complex"/>
    <property type="evidence" value="ECO:0007669"/>
    <property type="project" value="InterPro"/>
</dbReference>
<dbReference type="GO" id="GO:0015628">
    <property type="term" value="P:protein secretion by the type II secretion system"/>
    <property type="evidence" value="ECO:0007669"/>
    <property type="project" value="InterPro"/>
</dbReference>
<evidence type="ECO:0000256" key="9">
    <source>
        <dbReference type="ARBA" id="ARBA00023136"/>
    </source>
</evidence>
<evidence type="ECO:0000313" key="11">
    <source>
        <dbReference type="EMBL" id="SDK14583.1"/>
    </source>
</evidence>
<evidence type="ECO:0000256" key="2">
    <source>
        <dbReference type="ARBA" id="ARBA00011084"/>
    </source>
</evidence>
<keyword evidence="4" id="KW-1003">Cell membrane</keyword>
<feature type="compositionally biased region" description="Gly residues" evidence="10">
    <location>
        <begin position="219"/>
        <end position="254"/>
    </location>
</feature>
<evidence type="ECO:0000256" key="10">
    <source>
        <dbReference type="SAM" id="MobiDB-lite"/>
    </source>
</evidence>
<comment type="subcellular location">
    <subcellularLocation>
        <location evidence="1">Cell inner membrane</location>
        <topology evidence="1">Single-pass membrane protein</topology>
    </subcellularLocation>
</comment>
<name>A0A1G8ZHV6_9GAMM</name>
<dbReference type="Gene3D" id="3.10.610.10">
    <property type="entry name" value="GSPII I/J protein-like"/>
    <property type="match status" value="1"/>
</dbReference>
<keyword evidence="6" id="KW-0997">Cell inner membrane</keyword>
<dbReference type="InterPro" id="IPR045584">
    <property type="entry name" value="Pilin-like"/>
</dbReference>
<keyword evidence="7" id="KW-0812">Transmembrane</keyword>
<dbReference type="PANTHER" id="PTHR39583">
    <property type="entry name" value="TYPE II SECRETION SYSTEM PROTEIN J-RELATED"/>
    <property type="match status" value="1"/>
</dbReference>
<keyword evidence="9" id="KW-0472">Membrane</keyword>
<keyword evidence="5" id="KW-0488">Methylation</keyword>
<dbReference type="InterPro" id="IPR012902">
    <property type="entry name" value="N_methyl_site"/>
</dbReference>
<keyword evidence="12" id="KW-1185">Reference proteome</keyword>
<organism evidence="11 12">
    <name type="scientific">Ferrimonas sediminum</name>
    <dbReference type="NCBI Taxonomy" id="718193"/>
    <lineage>
        <taxon>Bacteria</taxon>
        <taxon>Pseudomonadati</taxon>
        <taxon>Pseudomonadota</taxon>
        <taxon>Gammaproteobacteria</taxon>
        <taxon>Alteromonadales</taxon>
        <taxon>Ferrimonadaceae</taxon>
        <taxon>Ferrimonas</taxon>
    </lineage>
</organism>